<dbReference type="InterPro" id="IPR021710">
    <property type="entry name" value="DUF3293"/>
</dbReference>
<sequence>MKIDAQLWAAYADPYFRFQSPVKCRCFAIITAWNPASVWRSNEENNRNNRQLRQDIDHNYYVDVLVGDEIFSWAEESFAVEVSLQKAVELGRKFGQNAVYYAESEELFLVSCDENETKLALGKWQLRCR</sequence>
<reference evidence="2" key="1">
    <citation type="submission" date="2015-08" db="EMBL/GenBank/DDBJ databases">
        <title>Vibrio galatheae sp. nov., a novel member of the Vibrionaceae family isolated from the Solomon Islands.</title>
        <authorList>
            <person name="Giubergia S."/>
            <person name="Machado H."/>
            <person name="Mateiu R.V."/>
            <person name="Gram L."/>
        </authorList>
    </citation>
    <scope>NUCLEOTIDE SEQUENCE [LARGE SCALE GENOMIC DNA]</scope>
    <source>
        <strain evidence="2">DSM 19134</strain>
    </source>
</reference>
<evidence type="ECO:0008006" key="3">
    <source>
        <dbReference type="Google" id="ProtNLM"/>
    </source>
</evidence>
<dbReference type="OrthoDB" id="5604578at2"/>
<dbReference type="PATRIC" id="fig|171383.3.peg.2126"/>
<name>A0A0M0I1P2_9VIBR</name>
<dbReference type="EMBL" id="LHPI01000008">
    <property type="protein sequence ID" value="KOO07833.1"/>
    <property type="molecule type" value="Genomic_DNA"/>
</dbReference>
<dbReference type="AlphaFoldDB" id="A0A0M0I1P2"/>
<gene>
    <name evidence="1" type="ORF">AKJ31_10420</name>
</gene>
<dbReference type="Proteomes" id="UP000037530">
    <property type="component" value="Unassembled WGS sequence"/>
</dbReference>
<organism evidence="1 2">
    <name type="scientific">Vibrio hepatarius</name>
    <dbReference type="NCBI Taxonomy" id="171383"/>
    <lineage>
        <taxon>Bacteria</taxon>
        <taxon>Pseudomonadati</taxon>
        <taxon>Pseudomonadota</taxon>
        <taxon>Gammaproteobacteria</taxon>
        <taxon>Vibrionales</taxon>
        <taxon>Vibrionaceae</taxon>
        <taxon>Vibrio</taxon>
        <taxon>Vibrio oreintalis group</taxon>
    </lineage>
</organism>
<proteinExistence type="predicted"/>
<dbReference type="RefSeq" id="WP_053409029.1">
    <property type="nucleotide sequence ID" value="NZ_DAIPHI010000064.1"/>
</dbReference>
<protein>
    <recommendedName>
        <fullName evidence="3">DUF3293 domain-containing protein</fullName>
    </recommendedName>
</protein>
<accession>A0A0M0I1P2</accession>
<dbReference type="Pfam" id="PF11697">
    <property type="entry name" value="DUF3293"/>
    <property type="match status" value="1"/>
</dbReference>
<evidence type="ECO:0000313" key="1">
    <source>
        <dbReference type="EMBL" id="KOO07833.1"/>
    </source>
</evidence>
<dbReference type="STRING" id="171383.AKJ31_10420"/>
<evidence type="ECO:0000313" key="2">
    <source>
        <dbReference type="Proteomes" id="UP000037530"/>
    </source>
</evidence>
<keyword evidence="2" id="KW-1185">Reference proteome</keyword>
<comment type="caution">
    <text evidence="1">The sequence shown here is derived from an EMBL/GenBank/DDBJ whole genome shotgun (WGS) entry which is preliminary data.</text>
</comment>